<keyword evidence="1 3" id="KW-0853">WD repeat</keyword>
<feature type="region of interest" description="Disordered" evidence="4">
    <location>
        <begin position="102"/>
        <end position="139"/>
    </location>
</feature>
<sequence length="139" mass="15842">MVTDLKILFDFFVQCMKPNYDSSHFLQVNCLEPHPFAPILATSGLDHDVKIWLPTAEEPTSLDGLKNVIKENDKDREEERLRPHDPISEHLLWLMMHHIRRSQNRGEGGEQGSDSETASDDDDDDEDGELGNRVQCSPS</sequence>
<evidence type="ECO:0000256" key="4">
    <source>
        <dbReference type="SAM" id="MobiDB-lite"/>
    </source>
</evidence>
<dbReference type="Proteomes" id="UP000275408">
    <property type="component" value="Unassembled WGS sequence"/>
</dbReference>
<accession>A0A3M6V4V5</accession>
<reference evidence="5 6" key="1">
    <citation type="journal article" date="2018" name="Sci. Rep.">
        <title>Comparative analysis of the Pocillopora damicornis genome highlights role of immune system in coral evolution.</title>
        <authorList>
            <person name="Cunning R."/>
            <person name="Bay R.A."/>
            <person name="Gillette P."/>
            <person name="Baker A.C."/>
            <person name="Traylor-Knowles N."/>
        </authorList>
    </citation>
    <scope>NUCLEOTIDE SEQUENCE [LARGE SCALE GENOMIC DNA]</scope>
    <source>
        <strain evidence="5">RSMAS</strain>
        <tissue evidence="5">Whole animal</tissue>
    </source>
</reference>
<evidence type="ECO:0000256" key="3">
    <source>
        <dbReference type="PROSITE-ProRule" id="PRU00221"/>
    </source>
</evidence>
<dbReference type="InterPro" id="IPR001680">
    <property type="entry name" value="WD40_rpt"/>
</dbReference>
<dbReference type="PANTHER" id="PTHR15574">
    <property type="entry name" value="WD REPEAT DOMAIN-CONTAINING FAMILY"/>
    <property type="match status" value="1"/>
</dbReference>
<evidence type="ECO:0000256" key="2">
    <source>
        <dbReference type="ARBA" id="ARBA00022737"/>
    </source>
</evidence>
<dbReference type="GO" id="GO:0005737">
    <property type="term" value="C:cytoplasm"/>
    <property type="evidence" value="ECO:0007669"/>
    <property type="project" value="TreeGrafter"/>
</dbReference>
<dbReference type="AlphaFoldDB" id="A0A3M6V4V5"/>
<gene>
    <name evidence="5" type="ORF">pdam_00003491</name>
</gene>
<proteinExistence type="predicted"/>
<dbReference type="InterPro" id="IPR045151">
    <property type="entry name" value="DCAF8"/>
</dbReference>
<feature type="compositionally biased region" description="Acidic residues" evidence="4">
    <location>
        <begin position="117"/>
        <end position="129"/>
    </location>
</feature>
<evidence type="ECO:0000256" key="1">
    <source>
        <dbReference type="ARBA" id="ARBA00022574"/>
    </source>
</evidence>
<keyword evidence="2" id="KW-0677">Repeat</keyword>
<dbReference type="PANTHER" id="PTHR15574:SF21">
    <property type="entry name" value="DDB1- AND CUL4-ASSOCIATED FACTOR 8"/>
    <property type="match status" value="1"/>
</dbReference>
<feature type="repeat" description="WD" evidence="3">
    <location>
        <begin position="21"/>
        <end position="52"/>
    </location>
</feature>
<name>A0A3M6V4V5_POCDA</name>
<comment type="caution">
    <text evidence="5">The sequence shown here is derived from an EMBL/GenBank/DDBJ whole genome shotgun (WGS) entry which is preliminary data.</text>
</comment>
<dbReference type="STRING" id="46731.A0A3M6V4V5"/>
<dbReference type="PROSITE" id="PS50082">
    <property type="entry name" value="WD_REPEATS_2"/>
    <property type="match status" value="1"/>
</dbReference>
<dbReference type="OrthoDB" id="4869960at2759"/>
<evidence type="ECO:0000313" key="6">
    <source>
        <dbReference type="Proteomes" id="UP000275408"/>
    </source>
</evidence>
<feature type="region of interest" description="Disordered" evidence="4">
    <location>
        <begin position="63"/>
        <end position="83"/>
    </location>
</feature>
<dbReference type="GO" id="GO:0080008">
    <property type="term" value="C:Cul4-RING E3 ubiquitin ligase complex"/>
    <property type="evidence" value="ECO:0007669"/>
    <property type="project" value="TreeGrafter"/>
</dbReference>
<evidence type="ECO:0000313" key="5">
    <source>
        <dbReference type="EMBL" id="RMX60890.1"/>
    </source>
</evidence>
<feature type="compositionally biased region" description="Basic and acidic residues" evidence="4">
    <location>
        <begin position="68"/>
        <end position="83"/>
    </location>
</feature>
<protein>
    <submittedName>
        <fullName evidence="5">Uncharacterized protein</fullName>
    </submittedName>
</protein>
<dbReference type="EMBL" id="RCHS01000098">
    <property type="protein sequence ID" value="RMX60890.1"/>
    <property type="molecule type" value="Genomic_DNA"/>
</dbReference>
<organism evidence="5 6">
    <name type="scientific">Pocillopora damicornis</name>
    <name type="common">Cauliflower coral</name>
    <name type="synonym">Millepora damicornis</name>
    <dbReference type="NCBI Taxonomy" id="46731"/>
    <lineage>
        <taxon>Eukaryota</taxon>
        <taxon>Metazoa</taxon>
        <taxon>Cnidaria</taxon>
        <taxon>Anthozoa</taxon>
        <taxon>Hexacorallia</taxon>
        <taxon>Scleractinia</taxon>
        <taxon>Astrocoeniina</taxon>
        <taxon>Pocilloporidae</taxon>
        <taxon>Pocillopora</taxon>
    </lineage>
</organism>
<keyword evidence="6" id="KW-1185">Reference proteome</keyword>